<dbReference type="Gene3D" id="2.30.30.240">
    <property type="entry name" value="PRC-barrel domain"/>
    <property type="match status" value="1"/>
</dbReference>
<comment type="similarity">
    <text evidence="5">Belongs to the RimM family.</text>
</comment>
<evidence type="ECO:0000313" key="8">
    <source>
        <dbReference type="EMBL" id="TRD12418.1"/>
    </source>
</evidence>
<proteinExistence type="inferred from homology"/>
<evidence type="ECO:0000259" key="6">
    <source>
        <dbReference type="Pfam" id="PF01782"/>
    </source>
</evidence>
<gene>
    <name evidence="5 8" type="primary">rimM</name>
    <name evidence="8" type="ORF">FGU71_11455</name>
</gene>
<sequence length="176" mass="18805">MTDKDDARRTVELAAISGAHGISGEVRLKLFGEGVEALSAHKSFIVRDTGAVLTLKKVRSDNKGGAVARFAECSTRNDAEKMRGTVITVSQDALPALEDGEYYHADLIGLAAVTDAGDALGEVIAVENFGATDIVEIRKEPPPAKGTKTFMVPMTRDAVLEWDDTKLVINADFAND</sequence>
<comment type="function">
    <text evidence="5">An accessory protein needed during the final step in the assembly of 30S ribosomal subunit, possibly for assembly of the head region. Essential for efficient processing of 16S rRNA. May be needed both before and after RbfA during the maturation of 16S rRNA. It has affinity for free ribosomal 30S subunits but not for 70S ribosomes.</text>
</comment>
<feature type="domain" description="RimM N-terminal" evidence="6">
    <location>
        <begin position="13"/>
        <end position="92"/>
    </location>
</feature>
<dbReference type="EMBL" id="VHJK01000001">
    <property type="protein sequence ID" value="TRD12418.1"/>
    <property type="molecule type" value="Genomic_DNA"/>
</dbReference>
<dbReference type="GO" id="GO:0043022">
    <property type="term" value="F:ribosome binding"/>
    <property type="evidence" value="ECO:0007669"/>
    <property type="project" value="InterPro"/>
</dbReference>
<evidence type="ECO:0000313" key="9">
    <source>
        <dbReference type="Proteomes" id="UP000316343"/>
    </source>
</evidence>
<dbReference type="GO" id="GO:0005737">
    <property type="term" value="C:cytoplasm"/>
    <property type="evidence" value="ECO:0007669"/>
    <property type="project" value="UniProtKB-SubCell"/>
</dbReference>
<evidence type="ECO:0000256" key="1">
    <source>
        <dbReference type="ARBA" id="ARBA00022490"/>
    </source>
</evidence>
<dbReference type="InterPro" id="IPR036976">
    <property type="entry name" value="RimM_N_sf"/>
</dbReference>
<organism evidence="8 9">
    <name type="scientific">Erythrobacter insulae</name>
    <dbReference type="NCBI Taxonomy" id="2584124"/>
    <lineage>
        <taxon>Bacteria</taxon>
        <taxon>Pseudomonadati</taxon>
        <taxon>Pseudomonadota</taxon>
        <taxon>Alphaproteobacteria</taxon>
        <taxon>Sphingomonadales</taxon>
        <taxon>Erythrobacteraceae</taxon>
        <taxon>Erythrobacter/Porphyrobacter group</taxon>
        <taxon>Erythrobacter</taxon>
    </lineage>
</organism>
<reference evidence="8 9" key="1">
    <citation type="submission" date="2019-06" db="EMBL/GenBank/DDBJ databases">
        <title>Erythrobacter insulae sp. nov., isolated from a tidal flat.</title>
        <authorList>
            <person name="Yoon J.-H."/>
        </authorList>
    </citation>
    <scope>NUCLEOTIDE SEQUENCE [LARGE SCALE GENOMIC DNA]</scope>
    <source>
        <strain evidence="8 9">JBTF-M21</strain>
    </source>
</reference>
<feature type="domain" description="Ribosome maturation factor RimM PRC barrel" evidence="7">
    <location>
        <begin position="105"/>
        <end position="164"/>
    </location>
</feature>
<dbReference type="HAMAP" id="MF_00014">
    <property type="entry name" value="Ribosome_mat_RimM"/>
    <property type="match status" value="1"/>
</dbReference>
<comment type="subunit">
    <text evidence="5">Binds ribosomal protein uS19.</text>
</comment>
<dbReference type="PANTHER" id="PTHR33692:SF1">
    <property type="entry name" value="RIBOSOME MATURATION FACTOR RIMM"/>
    <property type="match status" value="1"/>
</dbReference>
<dbReference type="PANTHER" id="PTHR33692">
    <property type="entry name" value="RIBOSOME MATURATION FACTOR RIMM"/>
    <property type="match status" value="1"/>
</dbReference>
<name>A0A547PE68_9SPHN</name>
<dbReference type="GO" id="GO:0042274">
    <property type="term" value="P:ribosomal small subunit biogenesis"/>
    <property type="evidence" value="ECO:0007669"/>
    <property type="project" value="UniProtKB-UniRule"/>
</dbReference>
<dbReference type="GO" id="GO:0006364">
    <property type="term" value="P:rRNA processing"/>
    <property type="evidence" value="ECO:0007669"/>
    <property type="project" value="UniProtKB-UniRule"/>
</dbReference>
<dbReference type="NCBIfam" id="TIGR02273">
    <property type="entry name" value="16S_RimM"/>
    <property type="match status" value="1"/>
</dbReference>
<protein>
    <recommendedName>
        <fullName evidence="5">Ribosome maturation factor RimM</fullName>
    </recommendedName>
</protein>
<dbReference type="Pfam" id="PF24986">
    <property type="entry name" value="PRC_RimM"/>
    <property type="match status" value="1"/>
</dbReference>
<comment type="domain">
    <text evidence="5">The PRC barrel domain binds ribosomal protein uS19.</text>
</comment>
<evidence type="ECO:0000256" key="3">
    <source>
        <dbReference type="ARBA" id="ARBA00022552"/>
    </source>
</evidence>
<evidence type="ECO:0000256" key="4">
    <source>
        <dbReference type="ARBA" id="ARBA00023186"/>
    </source>
</evidence>
<dbReference type="Proteomes" id="UP000316343">
    <property type="component" value="Unassembled WGS sequence"/>
</dbReference>
<keyword evidence="4 5" id="KW-0143">Chaperone</keyword>
<comment type="caution">
    <text evidence="8">The sequence shown here is derived from an EMBL/GenBank/DDBJ whole genome shotgun (WGS) entry which is preliminary data.</text>
</comment>
<dbReference type="InterPro" id="IPR009000">
    <property type="entry name" value="Transl_B-barrel_sf"/>
</dbReference>
<dbReference type="GO" id="GO:0005840">
    <property type="term" value="C:ribosome"/>
    <property type="evidence" value="ECO:0007669"/>
    <property type="project" value="InterPro"/>
</dbReference>
<keyword evidence="3 5" id="KW-0698">rRNA processing</keyword>
<evidence type="ECO:0000256" key="5">
    <source>
        <dbReference type="HAMAP-Rule" id="MF_00014"/>
    </source>
</evidence>
<keyword evidence="9" id="KW-1185">Reference proteome</keyword>
<dbReference type="InterPro" id="IPR056792">
    <property type="entry name" value="PRC_RimM"/>
</dbReference>
<keyword evidence="2 5" id="KW-0690">Ribosome biogenesis</keyword>
<dbReference type="RefSeq" id="WP_142788689.1">
    <property type="nucleotide sequence ID" value="NZ_VHJK01000001.1"/>
</dbReference>
<dbReference type="InterPro" id="IPR011961">
    <property type="entry name" value="RimM"/>
</dbReference>
<evidence type="ECO:0000259" key="7">
    <source>
        <dbReference type="Pfam" id="PF24986"/>
    </source>
</evidence>
<dbReference type="SUPFAM" id="SSF50447">
    <property type="entry name" value="Translation proteins"/>
    <property type="match status" value="1"/>
</dbReference>
<dbReference type="Pfam" id="PF01782">
    <property type="entry name" value="RimM"/>
    <property type="match status" value="1"/>
</dbReference>
<dbReference type="SUPFAM" id="SSF50346">
    <property type="entry name" value="PRC-barrel domain"/>
    <property type="match status" value="1"/>
</dbReference>
<dbReference type="OrthoDB" id="9788191at2"/>
<dbReference type="Gene3D" id="2.40.30.60">
    <property type="entry name" value="RimM"/>
    <property type="match status" value="1"/>
</dbReference>
<evidence type="ECO:0000256" key="2">
    <source>
        <dbReference type="ARBA" id="ARBA00022517"/>
    </source>
</evidence>
<accession>A0A547PE68</accession>
<dbReference type="InterPro" id="IPR011033">
    <property type="entry name" value="PRC_barrel-like_sf"/>
</dbReference>
<dbReference type="AlphaFoldDB" id="A0A547PE68"/>
<comment type="subcellular location">
    <subcellularLocation>
        <location evidence="5">Cytoplasm</location>
    </subcellularLocation>
</comment>
<dbReference type="InterPro" id="IPR002676">
    <property type="entry name" value="RimM_N"/>
</dbReference>
<keyword evidence="1 5" id="KW-0963">Cytoplasm</keyword>